<evidence type="ECO:0000313" key="2">
    <source>
        <dbReference type="Proteomes" id="UP000050356"/>
    </source>
</evidence>
<sequence length="77" mass="8618">MDDGCGSINNVDTSFISEILLCNAQCRRLSAHYIQQGLARQVGFVGYIEFVVLNFVTAPSRCQKKLKTLRRPIAVRS</sequence>
<reference evidence="1 2" key="1">
    <citation type="submission" date="2015-09" db="EMBL/GenBank/DDBJ databases">
        <title>Genome announcement of multiple Pseudomonas syringae strains.</title>
        <authorList>
            <person name="Thakur S."/>
            <person name="Wang P.W."/>
            <person name="Gong Y."/>
            <person name="Weir B.S."/>
            <person name="Guttman D.S."/>
        </authorList>
    </citation>
    <scope>NUCLEOTIDE SEQUENCE [LARGE SCALE GENOMIC DNA]</scope>
    <source>
        <strain evidence="1 2">ICMP17524</strain>
    </source>
</reference>
<proteinExistence type="predicted"/>
<comment type="caution">
    <text evidence="1">The sequence shown here is derived from an EMBL/GenBank/DDBJ whole genome shotgun (WGS) entry which is preliminary data.</text>
</comment>
<accession>A0A0P9NE00</accession>
<protein>
    <submittedName>
        <fullName evidence="1">Uncharacterized protein</fullName>
    </submittedName>
</protein>
<organism evidence="1 2">
    <name type="scientific">Pseudomonas syringae pv. cerasicola</name>
    <dbReference type="NCBI Taxonomy" id="264451"/>
    <lineage>
        <taxon>Bacteria</taxon>
        <taxon>Pseudomonadati</taxon>
        <taxon>Pseudomonadota</taxon>
        <taxon>Gammaproteobacteria</taxon>
        <taxon>Pseudomonadales</taxon>
        <taxon>Pseudomonadaceae</taxon>
        <taxon>Pseudomonas</taxon>
        <taxon>Pseudomonas syringae</taxon>
    </lineage>
</organism>
<dbReference type="AlphaFoldDB" id="A0A0P9NE00"/>
<dbReference type="Proteomes" id="UP000050356">
    <property type="component" value="Unassembled WGS sequence"/>
</dbReference>
<gene>
    <name evidence="1" type="ORF">ALO50_103155</name>
</gene>
<name>A0A0P9NE00_PSESX</name>
<dbReference type="PATRIC" id="fig|264451.4.peg.740"/>
<evidence type="ECO:0000313" key="1">
    <source>
        <dbReference type="EMBL" id="KPW95417.1"/>
    </source>
</evidence>
<dbReference type="RefSeq" id="WP_146758500.1">
    <property type="nucleotide sequence ID" value="NZ_LT963391.1"/>
</dbReference>
<dbReference type="EMBL" id="LJQA01000352">
    <property type="protein sequence ID" value="KPW95417.1"/>
    <property type="molecule type" value="Genomic_DNA"/>
</dbReference>